<sequence length="212" mass="23645">MGDPTGNIIGYDPGGNGKHGFAILHVRNGTPDILEVQTLGDAEEVFSRMKNTANLVGVGLDTMTCWSTGKSGLRPADRWLRDEYQEVSNSVVSPNGMYGSMGINGMSVLIKAREAQPDLFVTETHPKVLCYALFEKKYDYENRSTQMDGDLSSKLDTEVETENDHEWDAAVSTLAALRGQQDRWKNDLHEIESSDDERLVEPCGPTHYFWPE</sequence>
<protein>
    <recommendedName>
        <fullName evidence="3">DUF429 domain-containing protein</fullName>
    </recommendedName>
</protein>
<comment type="caution">
    <text evidence="1">The sequence shown here is derived from an EMBL/GenBank/DDBJ whole genome shotgun (WGS) entry which is preliminary data.</text>
</comment>
<dbReference type="EMBL" id="JANUBL010000008">
    <property type="protein sequence ID" value="MCS4122667.1"/>
    <property type="molecule type" value="Genomic_DNA"/>
</dbReference>
<dbReference type="AlphaFoldDB" id="A0A9X3A9J1"/>
<proteinExistence type="predicted"/>
<reference evidence="1" key="1">
    <citation type="submission" date="2022-08" db="EMBL/GenBank/DDBJ databases">
        <title>Genomic Encyclopedia of Type Strains, Phase V (KMG-V): Genome sequencing to study the core and pangenomes of soil and plant-associated prokaryotes.</title>
        <authorList>
            <person name="Whitman W."/>
        </authorList>
    </citation>
    <scope>NUCLEOTIDE SEQUENCE</scope>
    <source>
        <strain evidence="1">SP3026</strain>
    </source>
</reference>
<evidence type="ECO:0000313" key="1">
    <source>
        <dbReference type="EMBL" id="MCS4122667.1"/>
    </source>
</evidence>
<organism evidence="1 2">
    <name type="scientific">Salinibacter ruber</name>
    <dbReference type="NCBI Taxonomy" id="146919"/>
    <lineage>
        <taxon>Bacteria</taxon>
        <taxon>Pseudomonadati</taxon>
        <taxon>Rhodothermota</taxon>
        <taxon>Rhodothermia</taxon>
        <taxon>Rhodothermales</taxon>
        <taxon>Salinibacteraceae</taxon>
        <taxon>Salinibacter</taxon>
    </lineage>
</organism>
<name>A0A9X3A9J1_9BACT</name>
<gene>
    <name evidence="1" type="ORF">GGP45_003034</name>
</gene>
<accession>A0A9X3A9J1</accession>
<evidence type="ECO:0008006" key="3">
    <source>
        <dbReference type="Google" id="ProtNLM"/>
    </source>
</evidence>
<dbReference type="Proteomes" id="UP001155144">
    <property type="component" value="Unassembled WGS sequence"/>
</dbReference>
<dbReference type="RefSeq" id="WP_259040395.1">
    <property type="nucleotide sequence ID" value="NZ_JANUAT010000011.1"/>
</dbReference>
<evidence type="ECO:0000313" key="2">
    <source>
        <dbReference type="Proteomes" id="UP001155144"/>
    </source>
</evidence>